<dbReference type="EMBL" id="GEBQ01015103">
    <property type="protein sequence ID" value="JAT24874.1"/>
    <property type="molecule type" value="Transcribed_RNA"/>
</dbReference>
<accession>A0A1B6LMZ8</accession>
<feature type="region of interest" description="Disordered" evidence="1">
    <location>
        <begin position="1"/>
        <end position="20"/>
    </location>
</feature>
<name>A0A1B6LMZ8_9HEMI</name>
<gene>
    <name evidence="2" type="ORF">g.53414</name>
</gene>
<dbReference type="CDD" id="cd00229">
    <property type="entry name" value="SGNH_hydrolase"/>
    <property type="match status" value="1"/>
</dbReference>
<protein>
    <recommendedName>
        <fullName evidence="3">SGNH hydrolase-type esterase domain-containing protein</fullName>
    </recommendedName>
</protein>
<dbReference type="SUPFAM" id="SSF52266">
    <property type="entry name" value="SGNH hydrolase"/>
    <property type="match status" value="1"/>
</dbReference>
<dbReference type="Gene3D" id="3.40.50.1110">
    <property type="entry name" value="SGNH hydrolase"/>
    <property type="match status" value="1"/>
</dbReference>
<evidence type="ECO:0000256" key="1">
    <source>
        <dbReference type="SAM" id="MobiDB-lite"/>
    </source>
</evidence>
<feature type="non-terminal residue" evidence="2">
    <location>
        <position position="1"/>
    </location>
</feature>
<dbReference type="InterPro" id="IPR036514">
    <property type="entry name" value="SGNH_hydro_sf"/>
</dbReference>
<evidence type="ECO:0000313" key="2">
    <source>
        <dbReference type="EMBL" id="JAT24874.1"/>
    </source>
</evidence>
<sequence>HSNNNGLKKRLTKNNPKSTNVKKPYKFILADSQGRNLASSLTNLTDKFEVFGHIMPGATLESIANATTNSIKLKSYTERDWIVLIGGTNNIKVHHTAKDLNKISETIISALVNLIEKLKNTNLVIATVPYRYDLHNDQEHHKLIAEINNNIRALVYNNTNTHLLDLHLLERFCHTRHGYHINKNG</sequence>
<reference evidence="2" key="1">
    <citation type="submission" date="2015-11" db="EMBL/GenBank/DDBJ databases">
        <title>De novo transcriptome assembly of four potential Pierce s Disease insect vectors from Arizona vineyards.</title>
        <authorList>
            <person name="Tassone E.E."/>
        </authorList>
    </citation>
    <scope>NUCLEOTIDE SEQUENCE</scope>
</reference>
<organism evidence="2">
    <name type="scientific">Graphocephala atropunctata</name>
    <dbReference type="NCBI Taxonomy" id="36148"/>
    <lineage>
        <taxon>Eukaryota</taxon>
        <taxon>Metazoa</taxon>
        <taxon>Ecdysozoa</taxon>
        <taxon>Arthropoda</taxon>
        <taxon>Hexapoda</taxon>
        <taxon>Insecta</taxon>
        <taxon>Pterygota</taxon>
        <taxon>Neoptera</taxon>
        <taxon>Paraneoptera</taxon>
        <taxon>Hemiptera</taxon>
        <taxon>Auchenorrhyncha</taxon>
        <taxon>Membracoidea</taxon>
        <taxon>Cicadellidae</taxon>
        <taxon>Cicadellinae</taxon>
        <taxon>Cicadellini</taxon>
        <taxon>Graphocephala</taxon>
    </lineage>
</organism>
<dbReference type="AlphaFoldDB" id="A0A1B6LMZ8"/>
<evidence type="ECO:0008006" key="3">
    <source>
        <dbReference type="Google" id="ProtNLM"/>
    </source>
</evidence>
<proteinExistence type="predicted"/>